<sequence length="254" mass="26996">MILDKFRLDGQVALVTGGTRGIGLAIAQALGEVGAYVVISGRRFNDAAAAVLEEAGVAFRFIEAELTEPDAAARLVERAHQWHGRLDVLVNNAGIASHGCTEQYPDQAWRDVMAVNLDAVFRCCRAALPIMREQGRGAVLNVGSMSGLVSNVPQQQVAYNASKAAVHMLTKSLASEVAGQGIRVNAVAPGYIETDLSRGGMENEAWFCKWMEMTPMGRVGQPEEVAAVAVFLCSGAASYVTGEVVVVDGGYLVR</sequence>
<dbReference type="Proteomes" id="UP000258127">
    <property type="component" value="Chromosome"/>
</dbReference>
<dbReference type="PANTHER" id="PTHR42760">
    <property type="entry name" value="SHORT-CHAIN DEHYDROGENASES/REDUCTASES FAMILY MEMBER"/>
    <property type="match status" value="1"/>
</dbReference>
<dbReference type="FunFam" id="3.40.50.720:FF:000084">
    <property type="entry name" value="Short-chain dehydrogenase reductase"/>
    <property type="match status" value="1"/>
</dbReference>
<dbReference type="PANTHER" id="PTHR42760:SF115">
    <property type="entry name" value="3-OXOACYL-[ACYL-CARRIER-PROTEIN] REDUCTASE FABG"/>
    <property type="match status" value="1"/>
</dbReference>
<protein>
    <submittedName>
        <fullName evidence="4">SDR family oxidoreductase</fullName>
    </submittedName>
</protein>
<dbReference type="SUPFAM" id="SSF51735">
    <property type="entry name" value="NAD(P)-binding Rossmann-fold domains"/>
    <property type="match status" value="1"/>
</dbReference>
<dbReference type="Pfam" id="PF13561">
    <property type="entry name" value="adh_short_C2"/>
    <property type="match status" value="1"/>
</dbReference>
<proteinExistence type="inferred from homology"/>
<dbReference type="InterPro" id="IPR036291">
    <property type="entry name" value="NAD(P)-bd_dom_sf"/>
</dbReference>
<dbReference type="PRINTS" id="PR00080">
    <property type="entry name" value="SDRFAMILY"/>
</dbReference>
<dbReference type="GO" id="GO:0016616">
    <property type="term" value="F:oxidoreductase activity, acting on the CH-OH group of donors, NAD or NADP as acceptor"/>
    <property type="evidence" value="ECO:0007669"/>
    <property type="project" value="UniProtKB-ARBA"/>
</dbReference>
<dbReference type="Gene3D" id="3.40.50.720">
    <property type="entry name" value="NAD(P)-binding Rossmann-like Domain"/>
    <property type="match status" value="1"/>
</dbReference>
<dbReference type="NCBIfam" id="NF005559">
    <property type="entry name" value="PRK07231.1"/>
    <property type="match status" value="1"/>
</dbReference>
<dbReference type="PRINTS" id="PR00081">
    <property type="entry name" value="GDHRDH"/>
</dbReference>
<dbReference type="InterPro" id="IPR002347">
    <property type="entry name" value="SDR_fam"/>
</dbReference>
<dbReference type="RefSeq" id="WP_116889258.1">
    <property type="nucleotide sequence ID" value="NZ_CP031641.1"/>
</dbReference>
<gene>
    <name evidence="4" type="ORF">DZC75_18725</name>
</gene>
<evidence type="ECO:0000256" key="1">
    <source>
        <dbReference type="ARBA" id="ARBA00006484"/>
    </source>
</evidence>
<dbReference type="EMBL" id="CP031641">
    <property type="protein sequence ID" value="AXO89937.1"/>
    <property type="molecule type" value="Genomic_DNA"/>
</dbReference>
<dbReference type="InterPro" id="IPR057326">
    <property type="entry name" value="KR_dom"/>
</dbReference>
<reference evidence="4 5" key="1">
    <citation type="submission" date="2018-08" db="EMBL/GenBank/DDBJ databases">
        <authorList>
            <person name="Lee Y."/>
            <person name="Kakembo D."/>
        </authorList>
    </citation>
    <scope>NUCLEOTIDE SEQUENCE [LARGE SCALE GENOMIC DNA]</scope>
    <source>
        <strain evidence="4 5">JBCS1880</strain>
    </source>
</reference>
<organism evidence="4 5">
    <name type="scientific">Pseudomonas parafulva</name>
    <dbReference type="NCBI Taxonomy" id="157782"/>
    <lineage>
        <taxon>Bacteria</taxon>
        <taxon>Pseudomonadati</taxon>
        <taxon>Pseudomonadota</taxon>
        <taxon>Gammaproteobacteria</taxon>
        <taxon>Pseudomonadales</taxon>
        <taxon>Pseudomonadaceae</taxon>
        <taxon>Pseudomonas</taxon>
    </lineage>
</organism>
<dbReference type="AlphaFoldDB" id="A0AAI8KE62"/>
<dbReference type="SMART" id="SM00822">
    <property type="entry name" value="PKS_KR"/>
    <property type="match status" value="1"/>
</dbReference>
<evidence type="ECO:0000313" key="4">
    <source>
        <dbReference type="EMBL" id="AXO89937.1"/>
    </source>
</evidence>
<keyword evidence="2" id="KW-0560">Oxidoreductase</keyword>
<keyword evidence="5" id="KW-1185">Reference proteome</keyword>
<evidence type="ECO:0000259" key="3">
    <source>
        <dbReference type="SMART" id="SM00822"/>
    </source>
</evidence>
<accession>A0AAI8KE62</accession>
<comment type="similarity">
    <text evidence="1">Belongs to the short-chain dehydrogenases/reductases (SDR) family.</text>
</comment>
<feature type="domain" description="Ketoreductase" evidence="3">
    <location>
        <begin position="11"/>
        <end position="190"/>
    </location>
</feature>
<name>A0AAI8KE62_9PSED</name>
<evidence type="ECO:0000256" key="2">
    <source>
        <dbReference type="ARBA" id="ARBA00023002"/>
    </source>
</evidence>
<evidence type="ECO:0000313" key="5">
    <source>
        <dbReference type="Proteomes" id="UP000258127"/>
    </source>
</evidence>
<dbReference type="InterPro" id="IPR020904">
    <property type="entry name" value="Sc_DH/Rdtase_CS"/>
</dbReference>
<dbReference type="PROSITE" id="PS00061">
    <property type="entry name" value="ADH_SHORT"/>
    <property type="match status" value="1"/>
</dbReference>